<reference evidence="4" key="2">
    <citation type="submission" date="2022-01" db="EMBL/GenBank/DDBJ databases">
        <authorList>
            <person name="Hirooka S."/>
            <person name="Miyagishima S.Y."/>
        </authorList>
    </citation>
    <scope>NUCLEOTIDE SEQUENCE</scope>
    <source>
        <strain evidence="4">NBRC 102759</strain>
    </source>
</reference>
<reference evidence="4" key="1">
    <citation type="journal article" date="2022" name="Proc. Natl. Acad. Sci. U.S.A.">
        <title>Life cycle and functional genomics of the unicellular red alga Galdieria for elucidating algal and plant evolution and industrial use.</title>
        <authorList>
            <person name="Hirooka S."/>
            <person name="Itabashi T."/>
            <person name="Ichinose T.M."/>
            <person name="Onuma R."/>
            <person name="Fujiwara T."/>
            <person name="Yamashita S."/>
            <person name="Jong L.W."/>
            <person name="Tomita R."/>
            <person name="Iwane A.H."/>
            <person name="Miyagishima S.Y."/>
        </authorList>
    </citation>
    <scope>NUCLEOTIDE SEQUENCE</scope>
    <source>
        <strain evidence="4">NBRC 102759</strain>
    </source>
</reference>
<dbReference type="GO" id="GO:0005634">
    <property type="term" value="C:nucleus"/>
    <property type="evidence" value="ECO:0007669"/>
    <property type="project" value="UniProtKB-SubCell"/>
</dbReference>
<comment type="caution">
    <text evidence="4">The sequence shown here is derived from an EMBL/GenBank/DDBJ whole genome shotgun (WGS) entry which is preliminary data.</text>
</comment>
<dbReference type="InterPro" id="IPR010402">
    <property type="entry name" value="CCT_domain"/>
</dbReference>
<evidence type="ECO:0000256" key="2">
    <source>
        <dbReference type="ARBA" id="ARBA00023242"/>
    </source>
</evidence>
<dbReference type="OrthoDB" id="6026at2759"/>
<protein>
    <recommendedName>
        <fullName evidence="3">CCT domain-containing protein</fullName>
    </recommendedName>
</protein>
<dbReference type="EMBL" id="BQMJ01000078">
    <property type="protein sequence ID" value="GJQ15937.1"/>
    <property type="molecule type" value="Genomic_DNA"/>
</dbReference>
<sequence>MRGTRDDSFSLSGFLCTPRVTTDEWPDTFIGDLSRESVKDNFRQLFSPENSSAFEKFPLQEESFIGSPTQPQLVPEWFPFEENSPRNQNSWVNLQGGSQRDELASSFPSLSYSNHQDMKQMDVKGQKDTYSTNWSFQRPTFPQYRGNKVNSERQVDPEKDLLMREFKKKIREAAVVRFRQKRKERNFANVVRYDCRKRVADARPRFKGRFVKVNKEATSSILYRKPEMEKSSSLERFHDDDFQVVPYLVSDG</sequence>
<feature type="domain" description="CCT" evidence="3">
    <location>
        <begin position="171"/>
        <end position="213"/>
    </location>
</feature>
<evidence type="ECO:0000313" key="5">
    <source>
        <dbReference type="Proteomes" id="UP001061958"/>
    </source>
</evidence>
<evidence type="ECO:0000313" key="4">
    <source>
        <dbReference type="EMBL" id="GJQ15937.1"/>
    </source>
</evidence>
<accession>A0A9C7UV77</accession>
<evidence type="ECO:0000259" key="3">
    <source>
        <dbReference type="PROSITE" id="PS51017"/>
    </source>
</evidence>
<dbReference type="Proteomes" id="UP001061958">
    <property type="component" value="Unassembled WGS sequence"/>
</dbReference>
<dbReference type="GO" id="GO:0003700">
    <property type="term" value="F:DNA-binding transcription factor activity"/>
    <property type="evidence" value="ECO:0007669"/>
    <property type="project" value="TreeGrafter"/>
</dbReference>
<organism evidence="4 5">
    <name type="scientific">Galdieria partita</name>
    <dbReference type="NCBI Taxonomy" id="83374"/>
    <lineage>
        <taxon>Eukaryota</taxon>
        <taxon>Rhodophyta</taxon>
        <taxon>Bangiophyceae</taxon>
        <taxon>Galdieriales</taxon>
        <taxon>Galdieriaceae</taxon>
        <taxon>Galdieria</taxon>
    </lineage>
</organism>
<gene>
    <name evidence="4" type="ORF">GpartN1_g7728.t1</name>
</gene>
<dbReference type="InterPro" id="IPR045281">
    <property type="entry name" value="CONSTANS-like"/>
</dbReference>
<dbReference type="Pfam" id="PF06203">
    <property type="entry name" value="CCT"/>
    <property type="match status" value="1"/>
</dbReference>
<name>A0A9C7UV77_9RHOD</name>
<keyword evidence="2" id="KW-0539">Nucleus</keyword>
<comment type="subcellular location">
    <subcellularLocation>
        <location evidence="1">Nucleus</location>
    </subcellularLocation>
</comment>
<evidence type="ECO:0000256" key="1">
    <source>
        <dbReference type="ARBA" id="ARBA00004123"/>
    </source>
</evidence>
<dbReference type="PANTHER" id="PTHR31319">
    <property type="entry name" value="ZINC FINGER PROTEIN CONSTANS-LIKE 4"/>
    <property type="match status" value="1"/>
</dbReference>
<dbReference type="PROSITE" id="PS51017">
    <property type="entry name" value="CCT"/>
    <property type="match status" value="1"/>
</dbReference>
<keyword evidence="5" id="KW-1185">Reference proteome</keyword>
<dbReference type="PANTHER" id="PTHR31319:SF77">
    <property type="entry name" value="ZINC FINGER PROTEIN CONSTANS-LIKE 4"/>
    <property type="match status" value="1"/>
</dbReference>
<dbReference type="AlphaFoldDB" id="A0A9C7UV77"/>
<proteinExistence type="predicted"/>